<accession>A0A6B3L7F6</accession>
<dbReference type="RefSeq" id="WP_164361511.1">
    <property type="nucleotide sequence ID" value="NZ_CP066776.1"/>
</dbReference>
<organism evidence="2 3">
    <name type="scientific">Sulfuriroseicoccus oceanibius</name>
    <dbReference type="NCBI Taxonomy" id="2707525"/>
    <lineage>
        <taxon>Bacteria</taxon>
        <taxon>Pseudomonadati</taxon>
        <taxon>Verrucomicrobiota</taxon>
        <taxon>Verrucomicrobiia</taxon>
        <taxon>Verrucomicrobiales</taxon>
        <taxon>Verrucomicrobiaceae</taxon>
        <taxon>Sulfuriroseicoccus</taxon>
    </lineage>
</organism>
<dbReference type="InterPro" id="IPR016866">
    <property type="entry name" value="UCP028069"/>
</dbReference>
<keyword evidence="3" id="KW-1185">Reference proteome</keyword>
<protein>
    <submittedName>
        <fullName evidence="2">DUF3450 family protein</fullName>
    </submittedName>
</protein>
<evidence type="ECO:0000256" key="1">
    <source>
        <dbReference type="SAM" id="SignalP"/>
    </source>
</evidence>
<reference evidence="2 3" key="1">
    <citation type="submission" date="2020-12" db="EMBL/GenBank/DDBJ databases">
        <title>Sulforoseuscoccus oceanibium gen. nov., sp. nov., a representative of the phylum Verrucomicrobia with special cytoplasmic membrane, and proposal of Sulforoseuscoccusaceae fam. nov.</title>
        <authorList>
            <person name="Xi F."/>
        </authorList>
    </citation>
    <scope>NUCLEOTIDE SEQUENCE [LARGE SCALE GENOMIC DNA]</scope>
    <source>
        <strain evidence="2 3">T37</strain>
    </source>
</reference>
<evidence type="ECO:0000313" key="2">
    <source>
        <dbReference type="EMBL" id="QQL46321.1"/>
    </source>
</evidence>
<evidence type="ECO:0000313" key="3">
    <source>
        <dbReference type="Proteomes" id="UP000475117"/>
    </source>
</evidence>
<feature type="signal peptide" evidence="1">
    <location>
        <begin position="1"/>
        <end position="20"/>
    </location>
</feature>
<sequence length="252" mass="27402">MRVLLTTLGALGVWAGVAVAEPAPSGNEPARELVRQWVETERLISREAADWEEARERMTRLLGLHAVELERLGEFLSQAGASADGYLQEKDRLSDELSGLRVDRDALARKLESLRPRMVALGQRLPQPLQEELESALEQVEALDAVEETQGLLQSMASVVTAAAKFDQSITVANEVHAIGGVDRQVEVMYLGLARAFFVSGDGKVAGVAVPAAEGWQFVERDGLGAQVRRAIEITRDEGRPELVSLPVGVEN</sequence>
<name>A0A6B3L7F6_9BACT</name>
<dbReference type="EMBL" id="CP066776">
    <property type="protein sequence ID" value="QQL46321.1"/>
    <property type="molecule type" value="Genomic_DNA"/>
</dbReference>
<feature type="chain" id="PRO_5035306724" evidence="1">
    <location>
        <begin position="21"/>
        <end position="252"/>
    </location>
</feature>
<proteinExistence type="predicted"/>
<dbReference type="Proteomes" id="UP000475117">
    <property type="component" value="Chromosome"/>
</dbReference>
<gene>
    <name evidence="2" type="ORF">G3M56_007040</name>
</gene>
<keyword evidence="1" id="KW-0732">Signal</keyword>
<dbReference type="AlphaFoldDB" id="A0A6B3L7F6"/>
<dbReference type="KEGG" id="soa:G3M56_007040"/>
<dbReference type="Pfam" id="PF11932">
    <property type="entry name" value="DUF3450"/>
    <property type="match status" value="1"/>
</dbReference>